<feature type="transmembrane region" description="Helical" evidence="1">
    <location>
        <begin position="126"/>
        <end position="147"/>
    </location>
</feature>
<feature type="transmembrane region" description="Helical" evidence="1">
    <location>
        <begin position="70"/>
        <end position="88"/>
    </location>
</feature>
<name>A0A7G9GEY5_9FIRM</name>
<feature type="transmembrane region" description="Helical" evidence="1">
    <location>
        <begin position="94"/>
        <end position="114"/>
    </location>
</feature>
<feature type="transmembrane region" description="Helical" evidence="1">
    <location>
        <begin position="34"/>
        <end position="58"/>
    </location>
</feature>
<evidence type="ECO:0000313" key="3">
    <source>
        <dbReference type="Proteomes" id="UP000515860"/>
    </source>
</evidence>
<reference evidence="2 3" key="1">
    <citation type="submission" date="2020-08" db="EMBL/GenBank/DDBJ databases">
        <authorList>
            <person name="Liu C."/>
            <person name="Sun Q."/>
        </authorList>
    </citation>
    <scope>NUCLEOTIDE SEQUENCE [LARGE SCALE GENOMIC DNA]</scope>
    <source>
        <strain evidence="2 3">NSJ-29</strain>
    </source>
</reference>
<accession>A0A7G9GEY5</accession>
<gene>
    <name evidence="2" type="ORF">H9Q79_03515</name>
</gene>
<dbReference type="KEGG" id="whj:H9Q79_03515"/>
<dbReference type="PANTHER" id="PTHR34989">
    <property type="entry name" value="PROTEIN HDED"/>
    <property type="match status" value="1"/>
</dbReference>
<dbReference type="InterPro" id="IPR052712">
    <property type="entry name" value="Acid_resist_chaperone_HdeD"/>
</dbReference>
<dbReference type="Pfam" id="PF03729">
    <property type="entry name" value="DUF308"/>
    <property type="match status" value="2"/>
</dbReference>
<feature type="transmembrane region" description="Helical" evidence="1">
    <location>
        <begin position="12"/>
        <end position="28"/>
    </location>
</feature>
<keyword evidence="1" id="KW-0812">Transmembrane</keyword>
<keyword evidence="3" id="KW-1185">Reference proteome</keyword>
<dbReference type="AlphaFoldDB" id="A0A7G9GEY5"/>
<evidence type="ECO:0000313" key="2">
    <source>
        <dbReference type="EMBL" id="QNM09367.1"/>
    </source>
</evidence>
<feature type="transmembrane region" description="Helical" evidence="1">
    <location>
        <begin position="153"/>
        <end position="175"/>
    </location>
</feature>
<keyword evidence="1" id="KW-0472">Membrane</keyword>
<evidence type="ECO:0000256" key="1">
    <source>
        <dbReference type="SAM" id="Phobius"/>
    </source>
</evidence>
<dbReference type="Proteomes" id="UP000515860">
    <property type="component" value="Chromosome"/>
</dbReference>
<dbReference type="RefSeq" id="WP_249329202.1">
    <property type="nucleotide sequence ID" value="NZ_CP060635.1"/>
</dbReference>
<organism evidence="2 3">
    <name type="scientific">Wansuia hejianensis</name>
    <dbReference type="NCBI Taxonomy" id="2763667"/>
    <lineage>
        <taxon>Bacteria</taxon>
        <taxon>Bacillati</taxon>
        <taxon>Bacillota</taxon>
        <taxon>Clostridia</taxon>
        <taxon>Lachnospirales</taxon>
        <taxon>Lachnospiraceae</taxon>
        <taxon>Wansuia</taxon>
    </lineage>
</organism>
<protein>
    <submittedName>
        <fullName evidence="2">DUF308 domain-containing protein</fullName>
    </submittedName>
</protein>
<dbReference type="PANTHER" id="PTHR34989:SF1">
    <property type="entry name" value="PROTEIN HDED"/>
    <property type="match status" value="1"/>
</dbReference>
<dbReference type="InterPro" id="IPR005325">
    <property type="entry name" value="DUF308_memb"/>
</dbReference>
<dbReference type="EMBL" id="CP060635">
    <property type="protein sequence ID" value="QNM09367.1"/>
    <property type="molecule type" value="Genomic_DNA"/>
</dbReference>
<dbReference type="GO" id="GO:0005886">
    <property type="term" value="C:plasma membrane"/>
    <property type="evidence" value="ECO:0007669"/>
    <property type="project" value="TreeGrafter"/>
</dbReference>
<proteinExistence type="predicted"/>
<sequence length="204" mass="22666">MKEFLQRTKLMTALTSILLIILGILLITNPTGAVLTVCRIVGCILFISGIVLIVMFLSRKGWETGSTWDVAMCVLGAVMLAVGVFIVIRPGAVVGFVGILFAIILFLHAIYDFREMLNLKRMNDERWWISLICAAVTFLMGILILMSPIAVPAIMTVLTGIFLIFDGLAELFIAFRVLQVGKRWEQEGFPDKKVIEGKAEEIDE</sequence>
<keyword evidence="1" id="KW-1133">Transmembrane helix</keyword>